<organism evidence="2 3">
    <name type="scientific">Sporothrix brasiliensis 5110</name>
    <dbReference type="NCBI Taxonomy" id="1398154"/>
    <lineage>
        <taxon>Eukaryota</taxon>
        <taxon>Fungi</taxon>
        <taxon>Dikarya</taxon>
        <taxon>Ascomycota</taxon>
        <taxon>Pezizomycotina</taxon>
        <taxon>Sordariomycetes</taxon>
        <taxon>Sordariomycetidae</taxon>
        <taxon>Ophiostomatales</taxon>
        <taxon>Ophiostomataceae</taxon>
        <taxon>Sporothrix</taxon>
    </lineage>
</organism>
<gene>
    <name evidence="2" type="ORF">SPBR_03244</name>
</gene>
<dbReference type="Proteomes" id="UP000031575">
    <property type="component" value="Unassembled WGS sequence"/>
</dbReference>
<reference evidence="2 3" key="1">
    <citation type="journal article" date="2014" name="BMC Genomics">
        <title>Comparative genomics of the major fungal agents of human and animal Sporotrichosis: Sporothrix schenckii and Sporothrix brasiliensis.</title>
        <authorList>
            <person name="Teixeira M.M."/>
            <person name="de Almeida L.G."/>
            <person name="Kubitschek-Barreira P."/>
            <person name="Alves F.L."/>
            <person name="Kioshima E.S."/>
            <person name="Abadio A.K."/>
            <person name="Fernandes L."/>
            <person name="Derengowski L.S."/>
            <person name="Ferreira K.S."/>
            <person name="Souza R.C."/>
            <person name="Ruiz J.C."/>
            <person name="de Andrade N.C."/>
            <person name="Paes H.C."/>
            <person name="Nicola A.M."/>
            <person name="Albuquerque P."/>
            <person name="Gerber A.L."/>
            <person name="Martins V.P."/>
            <person name="Peconick L.D."/>
            <person name="Neto A.V."/>
            <person name="Chaucanez C.B."/>
            <person name="Silva P.A."/>
            <person name="Cunha O.L."/>
            <person name="de Oliveira F.F."/>
            <person name="dos Santos T.C."/>
            <person name="Barros A.L."/>
            <person name="Soares M.A."/>
            <person name="de Oliveira L.M."/>
            <person name="Marini M.M."/>
            <person name="Villalobos-Duno H."/>
            <person name="Cunha M.M."/>
            <person name="de Hoog S."/>
            <person name="da Silveira J.F."/>
            <person name="Henrissat B."/>
            <person name="Nino-Vega G.A."/>
            <person name="Cisalpino P.S."/>
            <person name="Mora-Montes H.M."/>
            <person name="Almeida S.R."/>
            <person name="Stajich J.E."/>
            <person name="Lopes-Bezerra L.M."/>
            <person name="Vasconcelos A.T."/>
            <person name="Felipe M.S."/>
        </authorList>
    </citation>
    <scope>NUCLEOTIDE SEQUENCE [LARGE SCALE GENOMIC DNA]</scope>
    <source>
        <strain evidence="2 3">5110</strain>
    </source>
</reference>
<evidence type="ECO:0000313" key="2">
    <source>
        <dbReference type="EMBL" id="KIH92092.1"/>
    </source>
</evidence>
<dbReference type="RefSeq" id="XP_040620102.1">
    <property type="nucleotide sequence ID" value="XM_040761547.1"/>
</dbReference>
<dbReference type="EMBL" id="AWTV01000006">
    <property type="protein sequence ID" value="KIH92092.1"/>
    <property type="molecule type" value="Genomic_DNA"/>
</dbReference>
<feature type="compositionally biased region" description="Acidic residues" evidence="1">
    <location>
        <begin position="88"/>
        <end position="108"/>
    </location>
</feature>
<dbReference type="HOGENOM" id="CLU_1251386_0_0_1"/>
<sequence>MLSSSAFSSSAAVGAACRVSVAGTGLVGASVASNAPGMAWERLDNGSPAALAANIAQATLAIVDRIVINPAAPAQGDTTQSDDHDMDSVDQVDDDISDDLGDADDNEDSTVAYEDGVDDEDEDNMAVKGHDDDSQGQGQSPSYTPRFDISAPAWRLFLTLPTLNNNSLVSCRSSTSRPRVAAMAPGALSIDGEYSKEEVTLPLPSMRLPGGSCGRGGQTRG</sequence>
<name>A0A0C2J4U6_9PEZI</name>
<dbReference type="GeneID" id="63676468"/>
<keyword evidence="3" id="KW-1185">Reference proteome</keyword>
<dbReference type="VEuPathDB" id="FungiDB:SPBR_03244"/>
<feature type="region of interest" description="Disordered" evidence="1">
    <location>
        <begin position="73"/>
        <end position="146"/>
    </location>
</feature>
<proteinExistence type="predicted"/>
<feature type="compositionally biased region" description="Acidic residues" evidence="1">
    <location>
        <begin position="115"/>
        <end position="124"/>
    </location>
</feature>
<evidence type="ECO:0000313" key="3">
    <source>
        <dbReference type="Proteomes" id="UP000031575"/>
    </source>
</evidence>
<accession>A0A0C2J4U6</accession>
<protein>
    <submittedName>
        <fullName evidence="2">Uncharacterized protein</fullName>
    </submittedName>
</protein>
<dbReference type="AlphaFoldDB" id="A0A0C2J4U6"/>
<comment type="caution">
    <text evidence="2">The sequence shown here is derived from an EMBL/GenBank/DDBJ whole genome shotgun (WGS) entry which is preliminary data.</text>
</comment>
<evidence type="ECO:0000256" key="1">
    <source>
        <dbReference type="SAM" id="MobiDB-lite"/>
    </source>
</evidence>